<dbReference type="EC" id="2.1.1.199" evidence="1"/>
<dbReference type="Gene3D" id="3.40.50.150">
    <property type="entry name" value="Vaccinia Virus protein VP39"/>
    <property type="match status" value="1"/>
</dbReference>
<evidence type="ECO:0000313" key="2">
    <source>
        <dbReference type="Proteomes" id="UP000284416"/>
    </source>
</evidence>
<reference evidence="1 2" key="1">
    <citation type="journal article" date="2017" name="Int. J. Syst. Evol. Microbiol.">
        <title>Bacillus notoginsengisoli sp. nov., a novel bacterium isolated from the rhizosphere of Panax notoginseng.</title>
        <authorList>
            <person name="Zhang M.Y."/>
            <person name="Cheng J."/>
            <person name="Cai Y."/>
            <person name="Zhang T.Y."/>
            <person name="Wu Y.Y."/>
            <person name="Manikprabhu D."/>
            <person name="Li W.J."/>
            <person name="Zhang Y.X."/>
        </authorList>
    </citation>
    <scope>NUCLEOTIDE SEQUENCE [LARGE SCALE GENOMIC DNA]</scope>
    <source>
        <strain evidence="1 2">JCM 30743</strain>
    </source>
</reference>
<dbReference type="PANTHER" id="PTHR35276:SF1">
    <property type="entry name" value="TRNA (MNM(5)S(2)U34)-METHYLTRANSFERASE, CHLOROPLASTIC"/>
    <property type="match status" value="1"/>
</dbReference>
<comment type="caution">
    <text evidence="1">The sequence shown here is derived from an EMBL/GenBank/DDBJ whole genome shotgun (WGS) entry which is preliminary data.</text>
</comment>
<dbReference type="InterPro" id="IPR029063">
    <property type="entry name" value="SAM-dependent_MTases_sf"/>
</dbReference>
<proteinExistence type="predicted"/>
<sequence>MKLEGVLPFARNLLEKAVGAGGAVVDATMGNGHDTLFLARLVGKNGAVFAFDVQPEALEATRERLSEHDALNQASLFLAGHEQAAEFIPASYHGKIKGAIFNLGYLPGSDKSVITKPATTIAAVEKLLEMMAPEGIIVLVVYHGHEGGAAERDSLIDYVSRLDQKKAHVLQYQFINQQNHPPFIIAIEKR</sequence>
<organism evidence="1 2">
    <name type="scientific">Neobacillus notoginsengisoli</name>
    <dbReference type="NCBI Taxonomy" id="1578198"/>
    <lineage>
        <taxon>Bacteria</taxon>
        <taxon>Bacillati</taxon>
        <taxon>Bacillota</taxon>
        <taxon>Bacilli</taxon>
        <taxon>Bacillales</taxon>
        <taxon>Bacillaceae</taxon>
        <taxon>Neobacillus</taxon>
    </lineage>
</organism>
<dbReference type="OrthoDB" id="9792989at2"/>
<gene>
    <name evidence="1" type="primary">mraW</name>
    <name evidence="1" type="ORF">D1B31_11565</name>
</gene>
<dbReference type="Proteomes" id="UP000284416">
    <property type="component" value="Unassembled WGS sequence"/>
</dbReference>
<name>A0A417YUL4_9BACI</name>
<keyword evidence="2" id="KW-1185">Reference proteome</keyword>
<dbReference type="EMBL" id="QWEG01000006">
    <property type="protein sequence ID" value="RHW40818.1"/>
    <property type="molecule type" value="Genomic_DNA"/>
</dbReference>
<keyword evidence="1" id="KW-0808">Transferase</keyword>
<dbReference type="InterPro" id="IPR010719">
    <property type="entry name" value="MnmM_MeTrfase"/>
</dbReference>
<accession>A0A417YUL4</accession>
<dbReference type="RefSeq" id="WP_118920935.1">
    <property type="nucleotide sequence ID" value="NZ_QWEG01000006.1"/>
</dbReference>
<dbReference type="Pfam" id="PF06962">
    <property type="entry name" value="rRNA_methylase"/>
    <property type="match status" value="1"/>
</dbReference>
<dbReference type="GO" id="GO:0032259">
    <property type="term" value="P:methylation"/>
    <property type="evidence" value="ECO:0007669"/>
    <property type="project" value="UniProtKB-KW"/>
</dbReference>
<dbReference type="PANTHER" id="PTHR35276">
    <property type="entry name" value="S-ADENOSYL-L-METHIONINE-DEPENDENT METHYLTRANSFERASES SUPERFAMILY PROTEIN"/>
    <property type="match status" value="1"/>
</dbReference>
<dbReference type="AlphaFoldDB" id="A0A417YUL4"/>
<evidence type="ECO:0000313" key="1">
    <source>
        <dbReference type="EMBL" id="RHW40818.1"/>
    </source>
</evidence>
<dbReference type="SUPFAM" id="SSF53335">
    <property type="entry name" value="S-adenosyl-L-methionine-dependent methyltransferases"/>
    <property type="match status" value="1"/>
</dbReference>
<keyword evidence="1" id="KW-0489">Methyltransferase</keyword>
<dbReference type="GO" id="GO:0008168">
    <property type="term" value="F:methyltransferase activity"/>
    <property type="evidence" value="ECO:0007669"/>
    <property type="project" value="UniProtKB-KW"/>
</dbReference>
<protein>
    <submittedName>
        <fullName evidence="1">16S rRNA (Cytosine(1402)-N(4))-methyltransferase</fullName>
        <ecNumber evidence="1">2.1.1.199</ecNumber>
    </submittedName>
</protein>